<proteinExistence type="predicted"/>
<dbReference type="AlphaFoldDB" id="A0A1G8Q144"/>
<organism evidence="1 2">
    <name type="scientific">Arthrobacter cupressi</name>
    <dbReference type="NCBI Taxonomy" id="1045773"/>
    <lineage>
        <taxon>Bacteria</taxon>
        <taxon>Bacillati</taxon>
        <taxon>Actinomycetota</taxon>
        <taxon>Actinomycetes</taxon>
        <taxon>Micrococcales</taxon>
        <taxon>Micrococcaceae</taxon>
        <taxon>Arthrobacter</taxon>
    </lineage>
</organism>
<keyword evidence="2" id="KW-1185">Reference proteome</keyword>
<dbReference type="OrthoDB" id="5148842at2"/>
<dbReference type="RefSeq" id="WP_074588485.1">
    <property type="nucleotide sequence ID" value="NZ_FNEI01000006.1"/>
</dbReference>
<evidence type="ECO:0000313" key="1">
    <source>
        <dbReference type="EMBL" id="SDI98451.1"/>
    </source>
</evidence>
<reference evidence="2" key="1">
    <citation type="submission" date="2016-10" db="EMBL/GenBank/DDBJ databases">
        <authorList>
            <person name="Varghese N."/>
            <person name="Submissions S."/>
        </authorList>
    </citation>
    <scope>NUCLEOTIDE SEQUENCE [LARGE SCALE GENOMIC DNA]</scope>
    <source>
        <strain evidence="2">CGMCC 1.10783</strain>
    </source>
</reference>
<sequence length="277" mass="30109">MTVTGDSRTLRPEEPSGRATTPEVLIPEAKRRAKRRRRRYTAVLLLAVVGVATSMFLAQPGQQLPAASDEPPVFSAPDIGKPAGILAMHGIYHFGWVLVYEDGRVIQMVERGTGQVMERRLTPAGIERVRSGAVHPGALISQPESALPADTWADSAAVPYVAARYAACYEPPSNMEARMGYLPVTVQGVLRRSPHTYKETDLFTRSFDRPRPYLDCAELSPAEANYVGSAIVGGTLPGFDGIEPGRDWCATVGPPLDSTMLCLWQVLPHGSWVLWGG</sequence>
<dbReference type="EMBL" id="FNEI01000006">
    <property type="protein sequence ID" value="SDI98451.1"/>
    <property type="molecule type" value="Genomic_DNA"/>
</dbReference>
<name>A0A1G8Q144_9MICC</name>
<accession>A0A1G8Q144</accession>
<dbReference type="Proteomes" id="UP000182130">
    <property type="component" value="Unassembled WGS sequence"/>
</dbReference>
<dbReference type="STRING" id="1045773.SAMN05216555_10631"/>
<evidence type="ECO:0000313" key="2">
    <source>
        <dbReference type="Proteomes" id="UP000182130"/>
    </source>
</evidence>
<protein>
    <submittedName>
        <fullName evidence="1">Uncharacterized protein</fullName>
    </submittedName>
</protein>
<gene>
    <name evidence="1" type="ORF">SAMN05216555_10631</name>
</gene>